<feature type="repeat" description="TPR" evidence="3">
    <location>
        <begin position="75"/>
        <end position="108"/>
    </location>
</feature>
<feature type="repeat" description="TPR" evidence="3">
    <location>
        <begin position="247"/>
        <end position="280"/>
    </location>
</feature>
<feature type="repeat" description="TPR" evidence="3">
    <location>
        <begin position="109"/>
        <end position="142"/>
    </location>
</feature>
<proteinExistence type="predicted"/>
<dbReference type="PROSITE" id="PS50005">
    <property type="entry name" value="TPR"/>
    <property type="match status" value="10"/>
</dbReference>
<feature type="repeat" description="TPR" evidence="3">
    <location>
        <begin position="41"/>
        <end position="74"/>
    </location>
</feature>
<evidence type="ECO:0000256" key="3">
    <source>
        <dbReference type="PROSITE-ProRule" id="PRU00339"/>
    </source>
</evidence>
<keyword evidence="4" id="KW-0175">Coiled coil</keyword>
<dbReference type="Pfam" id="PF13414">
    <property type="entry name" value="TPR_11"/>
    <property type="match status" value="2"/>
</dbReference>
<dbReference type="PANTHER" id="PTHR44858:SF1">
    <property type="entry name" value="UDP-N-ACETYLGLUCOSAMINE--PEPTIDE N-ACETYLGLUCOSAMINYLTRANSFERASE SPINDLY-RELATED"/>
    <property type="match status" value="1"/>
</dbReference>
<evidence type="ECO:0000256" key="4">
    <source>
        <dbReference type="SAM" id="Coils"/>
    </source>
</evidence>
<dbReference type="Pfam" id="PF13181">
    <property type="entry name" value="TPR_8"/>
    <property type="match status" value="3"/>
</dbReference>
<feature type="repeat" description="TPR" evidence="3">
    <location>
        <begin position="408"/>
        <end position="441"/>
    </location>
</feature>
<dbReference type="SMART" id="SM00028">
    <property type="entry name" value="TPR"/>
    <property type="match status" value="12"/>
</dbReference>
<keyword evidence="2 3" id="KW-0802">TPR repeat</keyword>
<evidence type="ECO:0008006" key="7">
    <source>
        <dbReference type="Google" id="ProtNLM"/>
    </source>
</evidence>
<dbReference type="OMA" id="MGNQEQA"/>
<reference evidence="5" key="1">
    <citation type="submission" date="2021-01" db="EMBL/GenBank/DDBJ databases">
        <authorList>
            <consortium name="Genoscope - CEA"/>
            <person name="William W."/>
        </authorList>
    </citation>
    <scope>NUCLEOTIDE SEQUENCE</scope>
</reference>
<dbReference type="InterPro" id="IPR050498">
    <property type="entry name" value="Ycf3"/>
</dbReference>
<evidence type="ECO:0000256" key="2">
    <source>
        <dbReference type="ARBA" id="ARBA00022803"/>
    </source>
</evidence>
<evidence type="ECO:0000256" key="1">
    <source>
        <dbReference type="ARBA" id="ARBA00022737"/>
    </source>
</evidence>
<accession>A0A8S1X832</accession>
<feature type="repeat" description="TPR" evidence="3">
    <location>
        <begin position="476"/>
        <end position="509"/>
    </location>
</feature>
<evidence type="ECO:0000313" key="5">
    <source>
        <dbReference type="EMBL" id="CAD8195646.1"/>
    </source>
</evidence>
<dbReference type="Pfam" id="PF00515">
    <property type="entry name" value="TPR_1"/>
    <property type="match status" value="2"/>
</dbReference>
<name>A0A8S1X832_PAROT</name>
<keyword evidence="1" id="KW-0677">Repeat</keyword>
<protein>
    <recommendedName>
        <fullName evidence="7">Tetratricopeptide repeat protein</fullName>
    </recommendedName>
</protein>
<gene>
    <name evidence="5" type="ORF">POCTA_138.1.T1090172</name>
</gene>
<sequence length="867" mass="101752">MKVFSLHIIYIFSQNKFIHFICQFFNNNHLLKLKYLYFIDQIGYINRGELCNQIGQKQQALEDYSSAIQIDPENAEFYYIRGVLNHDMGNYESALLDYDKAIELEPLDPKFYFHRGIQNNDMGNQEQALLDYNQVLLLDPTHANTYCNRGYLRTLQIGIVHKMLEIKNRQSLILIKLYSTILQVRRVTYYEMKNYVDALLDYDKAIELDATDPKIYYNRGILYQDIRNLQQALLNYNQAIHLDQRNPKFYYNRGNLYSDMGNKEQALLDYDKVIQLNPNDEITEMGSQEKALFDYNQALLLNPMDAKTYINRGILNNFLGNNQQALFDYNKSIELDPLNNLAYINRGILYDELGNKEFALIDYNNAIYLDSKNAKFYYRRGVLQDSLGNKEQALLDLTMSIQLDSKQTLAYMSRGSIYFEIGNKQLALVDYGMAIQLDPLKAINFYNRGVLQNEMGNTEQAILDFSMAIKLDPNDLRSYCNRGVIYINTGQYDLGINDYLRANDLQPENPFILQVLEQLHSLQQNQQNKTEVSQIATQQNQSVEMNLFNQEQIKDIQEIQYDIKFLKLETSSLAQHLQDQSILKNIQENVSWIEKELQTQLLDQRQEKQEEIKQIQEKIIKLRQELLSLHQIIQQQKLRNAQSQQGNDQISELQEFEEDQKIYQKAIFQNSYYYLATMQQIFSEIYLVNTDGIIESRAQEYMKIVQKVYTDQSTVEGIPLVNEKAFELINQALDQDIEYHKANRLDERLIRLNNILKFLNIFSHLDLEKEVEIASIQLAKLQQNGRKEHQNHHFNQFVEKLCKIGLHLEENNLNWKNGTLDALVILKYLDCSPSKILEAQDKRLKDIFVEAVLRSQMLQDKGQLQNQ</sequence>
<feature type="repeat" description="TPR" evidence="3">
    <location>
        <begin position="442"/>
        <end position="475"/>
    </location>
</feature>
<dbReference type="PANTHER" id="PTHR44858">
    <property type="entry name" value="TETRATRICOPEPTIDE REPEAT PROTEIN 6"/>
    <property type="match status" value="1"/>
</dbReference>
<feature type="repeat" description="TPR" evidence="3">
    <location>
        <begin position="306"/>
        <end position="339"/>
    </location>
</feature>
<dbReference type="InterPro" id="IPR019734">
    <property type="entry name" value="TPR_rpt"/>
</dbReference>
<comment type="caution">
    <text evidence="5">The sequence shown here is derived from an EMBL/GenBank/DDBJ whole genome shotgun (WGS) entry which is preliminary data.</text>
</comment>
<organism evidence="5 6">
    <name type="scientific">Paramecium octaurelia</name>
    <dbReference type="NCBI Taxonomy" id="43137"/>
    <lineage>
        <taxon>Eukaryota</taxon>
        <taxon>Sar</taxon>
        <taxon>Alveolata</taxon>
        <taxon>Ciliophora</taxon>
        <taxon>Intramacronucleata</taxon>
        <taxon>Oligohymenophorea</taxon>
        <taxon>Peniculida</taxon>
        <taxon>Parameciidae</taxon>
        <taxon>Paramecium</taxon>
    </lineage>
</organism>
<feature type="repeat" description="TPR" evidence="3">
    <location>
        <begin position="213"/>
        <end position="246"/>
    </location>
</feature>
<feature type="repeat" description="TPR" evidence="3">
    <location>
        <begin position="340"/>
        <end position="373"/>
    </location>
</feature>
<feature type="coiled-coil region" evidence="4">
    <location>
        <begin position="594"/>
        <end position="632"/>
    </location>
</feature>
<dbReference type="PROSITE" id="PS50293">
    <property type="entry name" value="TPR_REGION"/>
    <property type="match status" value="2"/>
</dbReference>
<dbReference type="Proteomes" id="UP000683925">
    <property type="component" value="Unassembled WGS sequence"/>
</dbReference>
<dbReference type="EMBL" id="CAJJDP010000109">
    <property type="protein sequence ID" value="CAD8195646.1"/>
    <property type="molecule type" value="Genomic_DNA"/>
</dbReference>
<dbReference type="AlphaFoldDB" id="A0A8S1X832"/>
<evidence type="ECO:0000313" key="6">
    <source>
        <dbReference type="Proteomes" id="UP000683925"/>
    </source>
</evidence>
<dbReference type="OrthoDB" id="432033at2759"/>
<keyword evidence="6" id="KW-1185">Reference proteome</keyword>